<reference evidence="4 5" key="1">
    <citation type="submission" date="2019-02" db="EMBL/GenBank/DDBJ databases">
        <title>Deep-cultivation of Planctomycetes and their phenomic and genomic characterization uncovers novel biology.</title>
        <authorList>
            <person name="Wiegand S."/>
            <person name="Jogler M."/>
            <person name="Boedeker C."/>
            <person name="Pinto D."/>
            <person name="Vollmers J."/>
            <person name="Rivas-Marin E."/>
            <person name="Kohn T."/>
            <person name="Peeters S.H."/>
            <person name="Heuer A."/>
            <person name="Rast P."/>
            <person name="Oberbeckmann S."/>
            <person name="Bunk B."/>
            <person name="Jeske O."/>
            <person name="Meyerdierks A."/>
            <person name="Storesund J.E."/>
            <person name="Kallscheuer N."/>
            <person name="Luecker S."/>
            <person name="Lage O.M."/>
            <person name="Pohl T."/>
            <person name="Merkel B.J."/>
            <person name="Hornburger P."/>
            <person name="Mueller R.-W."/>
            <person name="Bruemmer F."/>
            <person name="Labrenz M."/>
            <person name="Spormann A.M."/>
            <person name="Op den Camp H."/>
            <person name="Overmann J."/>
            <person name="Amann R."/>
            <person name="Jetten M.S.M."/>
            <person name="Mascher T."/>
            <person name="Medema M.H."/>
            <person name="Devos D.P."/>
            <person name="Kaster A.-K."/>
            <person name="Ovreas L."/>
            <person name="Rohde M."/>
            <person name="Galperin M.Y."/>
            <person name="Jogler C."/>
        </authorList>
    </citation>
    <scope>NUCLEOTIDE SEQUENCE [LARGE SCALE GENOMIC DNA]</scope>
    <source>
        <strain evidence="4 5">Pan189</strain>
    </source>
</reference>
<keyword evidence="5" id="KW-1185">Reference proteome</keyword>
<accession>A0A517R541</accession>
<evidence type="ECO:0000256" key="1">
    <source>
        <dbReference type="SAM" id="MobiDB-lite"/>
    </source>
</evidence>
<dbReference type="AlphaFoldDB" id="A0A517R541"/>
<dbReference type="InterPro" id="IPR051266">
    <property type="entry name" value="CLCR"/>
</dbReference>
<keyword evidence="2" id="KW-0812">Transmembrane</keyword>
<evidence type="ECO:0000313" key="5">
    <source>
        <dbReference type="Proteomes" id="UP000317318"/>
    </source>
</evidence>
<organism evidence="4 5">
    <name type="scientific">Stratiformator vulcanicus</name>
    <dbReference type="NCBI Taxonomy" id="2527980"/>
    <lineage>
        <taxon>Bacteria</taxon>
        <taxon>Pseudomonadati</taxon>
        <taxon>Planctomycetota</taxon>
        <taxon>Planctomycetia</taxon>
        <taxon>Planctomycetales</taxon>
        <taxon>Planctomycetaceae</taxon>
        <taxon>Stratiformator</taxon>
    </lineage>
</organism>
<dbReference type="PANTHER" id="PTHR10579:SF43">
    <property type="entry name" value="ZINC FINGER (C3HC4-TYPE RING FINGER) FAMILY PROTEIN"/>
    <property type="match status" value="1"/>
</dbReference>
<dbReference type="KEGG" id="svp:Pan189_33330"/>
<dbReference type="PROSITE" id="PS50234">
    <property type="entry name" value="VWFA"/>
    <property type="match status" value="1"/>
</dbReference>
<dbReference type="EMBL" id="CP036268">
    <property type="protein sequence ID" value="QDT38933.1"/>
    <property type="molecule type" value="Genomic_DNA"/>
</dbReference>
<protein>
    <submittedName>
        <fullName evidence="4">von Willebrand factor</fullName>
    </submittedName>
</protein>
<evidence type="ECO:0000259" key="3">
    <source>
        <dbReference type="PROSITE" id="PS50234"/>
    </source>
</evidence>
<dbReference type="Pfam" id="PF00092">
    <property type="entry name" value="VWA"/>
    <property type="match status" value="1"/>
</dbReference>
<name>A0A517R541_9PLAN</name>
<dbReference type="Pfam" id="PF12034">
    <property type="entry name" value="YfbK_C"/>
    <property type="match status" value="1"/>
</dbReference>
<keyword evidence="2" id="KW-1133">Transmembrane helix</keyword>
<dbReference type="Gene3D" id="3.40.50.410">
    <property type="entry name" value="von Willebrand factor, type A domain"/>
    <property type="match status" value="1"/>
</dbReference>
<feature type="transmembrane region" description="Helical" evidence="2">
    <location>
        <begin position="30"/>
        <end position="53"/>
    </location>
</feature>
<dbReference type="InterPro" id="IPR036465">
    <property type="entry name" value="vWFA_dom_sf"/>
</dbReference>
<keyword evidence="2" id="KW-0472">Membrane</keyword>
<gene>
    <name evidence="4" type="ORF">Pan189_33330</name>
</gene>
<feature type="compositionally biased region" description="Polar residues" evidence="1">
    <location>
        <begin position="73"/>
        <end position="87"/>
    </location>
</feature>
<dbReference type="RefSeq" id="WP_310820623.1">
    <property type="nucleotide sequence ID" value="NZ_CP036268.1"/>
</dbReference>
<dbReference type="PANTHER" id="PTHR10579">
    <property type="entry name" value="CALCIUM-ACTIVATED CHLORIDE CHANNEL REGULATOR"/>
    <property type="match status" value="1"/>
</dbReference>
<feature type="region of interest" description="Disordered" evidence="1">
    <location>
        <begin position="72"/>
        <end position="123"/>
    </location>
</feature>
<dbReference type="SMART" id="SM00327">
    <property type="entry name" value="VWA"/>
    <property type="match status" value="1"/>
</dbReference>
<dbReference type="InterPro" id="IPR022156">
    <property type="entry name" value="Uncharacterised_YfbK_N"/>
</dbReference>
<feature type="compositionally biased region" description="Polar residues" evidence="1">
    <location>
        <begin position="1"/>
        <end position="13"/>
    </location>
</feature>
<dbReference type="SUPFAM" id="SSF53300">
    <property type="entry name" value="vWA-like"/>
    <property type="match status" value="1"/>
</dbReference>
<feature type="region of interest" description="Disordered" evidence="1">
    <location>
        <begin position="1"/>
        <end position="24"/>
    </location>
</feature>
<dbReference type="CDD" id="cd01465">
    <property type="entry name" value="vWA_subgroup"/>
    <property type="match status" value="1"/>
</dbReference>
<feature type="domain" description="VWFA" evidence="3">
    <location>
        <begin position="248"/>
        <end position="426"/>
    </location>
</feature>
<dbReference type="Proteomes" id="UP000317318">
    <property type="component" value="Chromosome"/>
</dbReference>
<dbReference type="Pfam" id="PF12450">
    <property type="entry name" value="vWF_A"/>
    <property type="match status" value="1"/>
</dbReference>
<evidence type="ECO:0000313" key="4">
    <source>
        <dbReference type="EMBL" id="QDT38933.1"/>
    </source>
</evidence>
<dbReference type="InterPro" id="IPR021908">
    <property type="entry name" value="YfbK_C"/>
</dbReference>
<sequence length="616" mass="66791">MAETNSNGTTNGDDAQERPAPAARGRRRGWWLGLGVAVIAVGFGVAMLLPAVYQAREASRRSGTEQFDIAFSTAETGQASPAEQVSGESRYRSRSNDLLKSNFEGAPPASPRARQSMLRESPVASRDADEFAVIEDTAFNTESYDNVVENDFRKVTQNPLSTFSIDVDTASYANVRRFLTNNSLPPRGAVRIEEMINYFDYGYEPPTDDKPFAVHVEFAGCPWEREHRLCRIGIKGKEIKNEDRPLTNLVFLLDVSGSMQNPNKLGYVKESMRMLIEKLGENDKVAIVVYASASGLVLPSTTADQREVIQAAIDRLSAGGSTNGGAGIQLAYDTAVANYMEGGVNRVILCTDGDFNVGTTSQSELVDLIEEKAKTGVFLSVLGFGMGNYKDSTMEKLADKGNGNYGYIDSLAEAKKLLVDQLSGTLVTIAKDVKIQVDFNPTQVAAYRLIGYENRMLRAEDFKDDTKDAGEIGAGHTVTALYELIPPGGEIPAGDVEASKYQQPAEVSPAAAASDEALTVRLRYKLPDEDVSTPFEVPAVDAGTEFDKASDDYQFAAAVAQFGLLLRQSKYRGDANLAATLEIAEGASSDDPHGYRKGFLELVRQAMQFGGQLAAR</sequence>
<evidence type="ECO:0000256" key="2">
    <source>
        <dbReference type="SAM" id="Phobius"/>
    </source>
</evidence>
<dbReference type="InterPro" id="IPR002035">
    <property type="entry name" value="VWF_A"/>
</dbReference>
<proteinExistence type="predicted"/>